<name>A0A444V1Y8_ACIRT</name>
<sequence length="14" mass="1577">MIRIGLITLLAHIL</sequence>
<comment type="caution">
    <text evidence="1">The sequence shown here is derived from an EMBL/GenBank/DDBJ whole genome shotgun (WGS) entry which is preliminary data.</text>
</comment>
<dbReference type="EMBL" id="SCEB01003348">
    <property type="protein sequence ID" value="RXM94476.1"/>
    <property type="molecule type" value="Genomic_DNA"/>
</dbReference>
<reference evidence="1 2" key="1">
    <citation type="submission" date="2019-01" db="EMBL/GenBank/DDBJ databases">
        <title>Draft Genome and Complete Hox-Cluster Characterization of the Sterlet Sturgeon (Acipenser ruthenus).</title>
        <authorList>
            <person name="Wei Q."/>
        </authorList>
    </citation>
    <scope>NUCLEOTIDE SEQUENCE [LARGE SCALE GENOMIC DNA]</scope>
    <source>
        <strain evidence="1">WHYD16114868_AA</strain>
        <tissue evidence="1">Blood</tissue>
    </source>
</reference>
<accession>A0A444V1Y8</accession>
<evidence type="ECO:0000313" key="1">
    <source>
        <dbReference type="EMBL" id="RXM94476.1"/>
    </source>
</evidence>
<protein>
    <submittedName>
        <fullName evidence="1">Uncharacterized protein</fullName>
    </submittedName>
</protein>
<gene>
    <name evidence="1" type="ORF">EOD39_17952</name>
</gene>
<proteinExistence type="predicted"/>
<evidence type="ECO:0000313" key="2">
    <source>
        <dbReference type="Proteomes" id="UP000289886"/>
    </source>
</evidence>
<organism evidence="1 2">
    <name type="scientific">Acipenser ruthenus</name>
    <name type="common">Sterlet sturgeon</name>
    <dbReference type="NCBI Taxonomy" id="7906"/>
    <lineage>
        <taxon>Eukaryota</taxon>
        <taxon>Metazoa</taxon>
        <taxon>Chordata</taxon>
        <taxon>Craniata</taxon>
        <taxon>Vertebrata</taxon>
        <taxon>Euteleostomi</taxon>
        <taxon>Actinopterygii</taxon>
        <taxon>Chondrostei</taxon>
        <taxon>Acipenseriformes</taxon>
        <taxon>Acipenseridae</taxon>
        <taxon>Acipenser</taxon>
    </lineage>
</organism>
<dbReference type="Proteomes" id="UP000289886">
    <property type="component" value="Unassembled WGS sequence"/>
</dbReference>
<keyword evidence="2" id="KW-1185">Reference proteome</keyword>